<dbReference type="EMBL" id="MU805971">
    <property type="protein sequence ID" value="KAJ3843652.1"/>
    <property type="molecule type" value="Genomic_DNA"/>
</dbReference>
<sequence>MSMLLSEAGLNHTQLAAHNEGDNLDIVQSPSTGSDDNISNSAILSTSEPEPQNQKPPPRPTDLATAIANFRPTPKEIINGIAPHVFDERRTRSRRRRSLSRRGSIGRGRPSSVSYDFYHPGLAGIHGSAGYSAHTGPTRRSSGSSLRPATAPYYTAAGSMKYGTSPLRISAVITVEDIDALLGGFLAPFVSVFRYRFFPKKTPLSSWSLPNFDHTGAECESAQIDDEAKVKDSGLPQGSYTLPTLGSHAKRKDGMARPNSTSGKRKATSDESASSSSSEEDGSKSVPARKSRWPSIRIDIQLFRSIGFRVKNTKRPKL</sequence>
<feature type="compositionally biased region" description="Basic residues" evidence="1">
    <location>
        <begin position="91"/>
        <end position="100"/>
    </location>
</feature>
<feature type="region of interest" description="Disordered" evidence="1">
    <location>
        <begin position="88"/>
        <end position="110"/>
    </location>
</feature>
<protein>
    <submittedName>
        <fullName evidence="2">Uncharacterized protein</fullName>
    </submittedName>
</protein>
<organism evidence="2 3">
    <name type="scientific">Lentinula raphanica</name>
    <dbReference type="NCBI Taxonomy" id="153919"/>
    <lineage>
        <taxon>Eukaryota</taxon>
        <taxon>Fungi</taxon>
        <taxon>Dikarya</taxon>
        <taxon>Basidiomycota</taxon>
        <taxon>Agaricomycotina</taxon>
        <taxon>Agaricomycetes</taxon>
        <taxon>Agaricomycetidae</taxon>
        <taxon>Agaricales</taxon>
        <taxon>Marasmiineae</taxon>
        <taxon>Omphalotaceae</taxon>
        <taxon>Lentinula</taxon>
    </lineage>
</organism>
<keyword evidence="3" id="KW-1185">Reference proteome</keyword>
<dbReference type="AlphaFoldDB" id="A0AA38PIP3"/>
<feature type="compositionally biased region" description="Polar residues" evidence="1">
    <location>
        <begin position="26"/>
        <end position="47"/>
    </location>
</feature>
<gene>
    <name evidence="2" type="ORF">F5878DRAFT_251405</name>
</gene>
<evidence type="ECO:0000313" key="3">
    <source>
        <dbReference type="Proteomes" id="UP001163846"/>
    </source>
</evidence>
<feature type="region of interest" description="Disordered" evidence="1">
    <location>
        <begin position="23"/>
        <end position="64"/>
    </location>
</feature>
<proteinExistence type="predicted"/>
<feature type="region of interest" description="Disordered" evidence="1">
    <location>
        <begin position="228"/>
        <end position="291"/>
    </location>
</feature>
<evidence type="ECO:0000256" key="1">
    <source>
        <dbReference type="SAM" id="MobiDB-lite"/>
    </source>
</evidence>
<comment type="caution">
    <text evidence="2">The sequence shown here is derived from an EMBL/GenBank/DDBJ whole genome shotgun (WGS) entry which is preliminary data.</text>
</comment>
<name>A0AA38PIP3_9AGAR</name>
<accession>A0AA38PIP3</accession>
<dbReference type="Proteomes" id="UP001163846">
    <property type="component" value="Unassembled WGS sequence"/>
</dbReference>
<evidence type="ECO:0000313" key="2">
    <source>
        <dbReference type="EMBL" id="KAJ3843652.1"/>
    </source>
</evidence>
<feature type="compositionally biased region" description="Low complexity" evidence="1">
    <location>
        <begin position="101"/>
        <end position="110"/>
    </location>
</feature>
<reference evidence="2" key="1">
    <citation type="submission" date="2022-08" db="EMBL/GenBank/DDBJ databases">
        <authorList>
            <consortium name="DOE Joint Genome Institute"/>
            <person name="Min B."/>
            <person name="Riley R."/>
            <person name="Sierra-Patev S."/>
            <person name="Naranjo-Ortiz M."/>
            <person name="Looney B."/>
            <person name="Konkel Z."/>
            <person name="Slot J.C."/>
            <person name="Sakamoto Y."/>
            <person name="Steenwyk J.L."/>
            <person name="Rokas A."/>
            <person name="Carro J."/>
            <person name="Camarero S."/>
            <person name="Ferreira P."/>
            <person name="Molpeceres G."/>
            <person name="Ruiz-Duenas F.J."/>
            <person name="Serrano A."/>
            <person name="Henrissat B."/>
            <person name="Drula E."/>
            <person name="Hughes K.W."/>
            <person name="Mata J.L."/>
            <person name="Ishikawa N.K."/>
            <person name="Vargas-Isla R."/>
            <person name="Ushijima S."/>
            <person name="Smith C.A."/>
            <person name="Ahrendt S."/>
            <person name="Andreopoulos W."/>
            <person name="He G."/>
            <person name="Labutti K."/>
            <person name="Lipzen A."/>
            <person name="Ng V."/>
            <person name="Sandor L."/>
            <person name="Barry K."/>
            <person name="Martinez A.T."/>
            <person name="Xiao Y."/>
            <person name="Gibbons J.G."/>
            <person name="Terashima K."/>
            <person name="Hibbett D.S."/>
            <person name="Grigoriev I.V."/>
        </authorList>
    </citation>
    <scope>NUCLEOTIDE SEQUENCE</scope>
    <source>
        <strain evidence="2">TFB9207</strain>
    </source>
</reference>